<comment type="function">
    <text evidence="9">Glucosidase involved in the degradation of cellulosic biomass. Has both alpha- and beta-glucosidase activity.</text>
</comment>
<name>A0A072PIV4_9EURO</name>
<keyword evidence="8 10" id="KW-0326">Glycosidase</keyword>
<dbReference type="GO" id="GO:0005576">
    <property type="term" value="C:extracellular region"/>
    <property type="evidence" value="ECO:0007669"/>
    <property type="project" value="UniProtKB-SubCell"/>
</dbReference>
<comment type="caution">
    <text evidence="14">The sequence shown here is derived from an EMBL/GenBank/DDBJ whole genome shotgun (WGS) entry which is preliminary data.</text>
</comment>
<keyword evidence="7" id="KW-0119">Carbohydrate metabolism</keyword>
<keyword evidence="5 10" id="KW-0378">Hydrolase</keyword>
<evidence type="ECO:0000256" key="11">
    <source>
        <dbReference type="SAM" id="SignalP"/>
    </source>
</evidence>
<evidence type="ECO:0000259" key="12">
    <source>
        <dbReference type="Pfam" id="PF01055"/>
    </source>
</evidence>
<dbReference type="InterPro" id="IPR011013">
    <property type="entry name" value="Gal_mutarotase_sf_dom"/>
</dbReference>
<comment type="catalytic activity">
    <reaction evidence="1">
        <text>Hydrolysis of terminal, non-reducing beta-D-glucosyl residues with release of beta-D-glucose.</text>
        <dbReference type="EC" id="3.2.1.21"/>
    </reaction>
</comment>
<dbReference type="Gene3D" id="2.60.40.1760">
    <property type="entry name" value="glycosyl hydrolase (family 31)"/>
    <property type="match status" value="1"/>
</dbReference>
<dbReference type="EMBL" id="AMGV01000003">
    <property type="protein sequence ID" value="KEF59766.1"/>
    <property type="molecule type" value="Genomic_DNA"/>
</dbReference>
<proteinExistence type="inferred from homology"/>
<protein>
    <submittedName>
        <fullName evidence="14">Alpha-glucosidase</fullName>
    </submittedName>
</protein>
<dbReference type="Pfam" id="PF13802">
    <property type="entry name" value="Gal_mutarotas_2"/>
    <property type="match status" value="1"/>
</dbReference>
<dbReference type="STRING" id="1182545.A0A072PIV4"/>
<dbReference type="HOGENOM" id="CLU_000631_2_1_1"/>
<organism evidence="14 15">
    <name type="scientific">Exophiala aquamarina CBS 119918</name>
    <dbReference type="NCBI Taxonomy" id="1182545"/>
    <lineage>
        <taxon>Eukaryota</taxon>
        <taxon>Fungi</taxon>
        <taxon>Dikarya</taxon>
        <taxon>Ascomycota</taxon>
        <taxon>Pezizomycotina</taxon>
        <taxon>Eurotiomycetes</taxon>
        <taxon>Chaetothyriomycetidae</taxon>
        <taxon>Chaetothyriales</taxon>
        <taxon>Herpotrichiellaceae</taxon>
        <taxon>Exophiala</taxon>
    </lineage>
</organism>
<dbReference type="PANTHER" id="PTHR22762:SF67">
    <property type="entry name" value="ALPHA_BETA-GLUCOSIDASE AGDC-RELATED"/>
    <property type="match status" value="1"/>
</dbReference>
<feature type="chain" id="PRO_5001681607" evidence="11">
    <location>
        <begin position="21"/>
        <end position="315"/>
    </location>
</feature>
<dbReference type="GO" id="GO:0030246">
    <property type="term" value="F:carbohydrate binding"/>
    <property type="evidence" value="ECO:0007669"/>
    <property type="project" value="InterPro"/>
</dbReference>
<dbReference type="Proteomes" id="UP000027920">
    <property type="component" value="Unassembled WGS sequence"/>
</dbReference>
<dbReference type="SUPFAM" id="SSF74650">
    <property type="entry name" value="Galactose mutarotase-like"/>
    <property type="match status" value="1"/>
</dbReference>
<comment type="subcellular location">
    <subcellularLocation>
        <location evidence="3">Secreted</location>
    </subcellularLocation>
</comment>
<dbReference type="Pfam" id="PF01055">
    <property type="entry name" value="Glyco_hydro_31_2nd"/>
    <property type="match status" value="1"/>
</dbReference>
<dbReference type="InterPro" id="IPR025887">
    <property type="entry name" value="Glyco_hydro_31_N_dom"/>
</dbReference>
<keyword evidence="15" id="KW-1185">Reference proteome</keyword>
<evidence type="ECO:0000256" key="2">
    <source>
        <dbReference type="ARBA" id="ARBA00001657"/>
    </source>
</evidence>
<dbReference type="GO" id="GO:0004558">
    <property type="term" value="F:alpha-1,4-glucosidase activity"/>
    <property type="evidence" value="ECO:0007669"/>
    <property type="project" value="UniProtKB-EC"/>
</dbReference>
<dbReference type="RefSeq" id="XP_013262356.1">
    <property type="nucleotide sequence ID" value="XM_013406902.1"/>
</dbReference>
<sequence length="315" mass="35013">MLVLHGLGLIVSSALIVAQSECPGYAATNIQQTQSGLTADLHLAGRSCDVYGVDLPNLTLTVEYQTGISEHRIRGSSRLHVLIQDANETVYQIPESVLPRPNTTSEIWANDSKIQLTYTEDPFSFAVSRLEGEALFNTSGYPIIFESQYLGLRTSLPDGPNLYGLGEHSDHFKLNTTNYTWTLWSRDSYAIPQGTNLYGNHPVYVDHRGENGTHGVVLMNSNGMDIKINNTNGQYLEYNTLGGVFDLYFVAGPSPVEVSQQISEVVGKPAMMAYWTFGFHQCRYGYQDVYQVAEVVYNYSQANIPLEVRVFSSLN</sequence>
<dbReference type="GO" id="GO:0005975">
    <property type="term" value="P:carbohydrate metabolic process"/>
    <property type="evidence" value="ECO:0007669"/>
    <property type="project" value="InterPro"/>
</dbReference>
<evidence type="ECO:0000256" key="5">
    <source>
        <dbReference type="ARBA" id="ARBA00022801"/>
    </source>
</evidence>
<comment type="similarity">
    <text evidence="10">Belongs to the glycosyl hydrolase 31 family.</text>
</comment>
<reference evidence="14 15" key="1">
    <citation type="submission" date="2013-03" db="EMBL/GenBank/DDBJ databases">
        <title>The Genome Sequence of Exophiala aquamarina CBS 119918.</title>
        <authorList>
            <consortium name="The Broad Institute Genomics Platform"/>
            <person name="Cuomo C."/>
            <person name="de Hoog S."/>
            <person name="Gorbushina A."/>
            <person name="Walker B."/>
            <person name="Young S.K."/>
            <person name="Zeng Q."/>
            <person name="Gargeya S."/>
            <person name="Fitzgerald M."/>
            <person name="Haas B."/>
            <person name="Abouelleil A."/>
            <person name="Allen A.W."/>
            <person name="Alvarado L."/>
            <person name="Arachchi H.M."/>
            <person name="Berlin A.M."/>
            <person name="Chapman S.B."/>
            <person name="Gainer-Dewar J."/>
            <person name="Goldberg J."/>
            <person name="Griggs A."/>
            <person name="Gujja S."/>
            <person name="Hansen M."/>
            <person name="Howarth C."/>
            <person name="Imamovic A."/>
            <person name="Ireland A."/>
            <person name="Larimer J."/>
            <person name="McCowan C."/>
            <person name="Murphy C."/>
            <person name="Pearson M."/>
            <person name="Poon T.W."/>
            <person name="Priest M."/>
            <person name="Roberts A."/>
            <person name="Saif S."/>
            <person name="Shea T."/>
            <person name="Sisk P."/>
            <person name="Sykes S."/>
            <person name="Wortman J."/>
            <person name="Nusbaum C."/>
            <person name="Birren B."/>
        </authorList>
    </citation>
    <scope>NUCLEOTIDE SEQUENCE [LARGE SCALE GENOMIC DNA]</scope>
    <source>
        <strain evidence="14 15">CBS 119918</strain>
    </source>
</reference>
<evidence type="ECO:0000256" key="3">
    <source>
        <dbReference type="ARBA" id="ARBA00004613"/>
    </source>
</evidence>
<dbReference type="VEuPathDB" id="FungiDB:A1O9_04614"/>
<dbReference type="CDD" id="cd14752">
    <property type="entry name" value="GH31_N"/>
    <property type="match status" value="1"/>
</dbReference>
<dbReference type="Gene3D" id="3.20.20.80">
    <property type="entry name" value="Glycosidases"/>
    <property type="match status" value="1"/>
</dbReference>
<evidence type="ECO:0000256" key="6">
    <source>
        <dbReference type="ARBA" id="ARBA00023180"/>
    </source>
</evidence>
<evidence type="ECO:0000256" key="4">
    <source>
        <dbReference type="ARBA" id="ARBA00022525"/>
    </source>
</evidence>
<gene>
    <name evidence="14" type="ORF">A1O9_04614</name>
</gene>
<evidence type="ECO:0000313" key="15">
    <source>
        <dbReference type="Proteomes" id="UP000027920"/>
    </source>
</evidence>
<dbReference type="GeneID" id="25279543"/>
<keyword evidence="4" id="KW-0964">Secreted</keyword>
<dbReference type="PANTHER" id="PTHR22762">
    <property type="entry name" value="ALPHA-GLUCOSIDASE"/>
    <property type="match status" value="1"/>
</dbReference>
<comment type="catalytic activity">
    <reaction evidence="2">
        <text>Hydrolysis of terminal, non-reducing (1-&gt;4)-linked alpha-D-glucose residues with release of alpha-D-glucose.</text>
        <dbReference type="EC" id="3.2.1.20"/>
    </reaction>
</comment>
<dbReference type="GO" id="GO:0008422">
    <property type="term" value="F:beta-glucosidase activity"/>
    <property type="evidence" value="ECO:0007669"/>
    <property type="project" value="UniProtKB-EC"/>
</dbReference>
<evidence type="ECO:0000313" key="14">
    <source>
        <dbReference type="EMBL" id="KEF59766.1"/>
    </source>
</evidence>
<keyword evidence="6" id="KW-0325">Glycoprotein</keyword>
<evidence type="ECO:0000259" key="13">
    <source>
        <dbReference type="Pfam" id="PF13802"/>
    </source>
</evidence>
<feature type="signal peptide" evidence="11">
    <location>
        <begin position="1"/>
        <end position="20"/>
    </location>
</feature>
<dbReference type="AlphaFoldDB" id="A0A072PIV4"/>
<dbReference type="OrthoDB" id="5839090at2759"/>
<feature type="domain" description="Glycoside hydrolase family 31 N-terminal" evidence="13">
    <location>
        <begin position="103"/>
        <end position="223"/>
    </location>
</feature>
<evidence type="ECO:0000256" key="7">
    <source>
        <dbReference type="ARBA" id="ARBA00023277"/>
    </source>
</evidence>
<dbReference type="InterPro" id="IPR000322">
    <property type="entry name" value="Glyco_hydro_31_TIM"/>
</dbReference>
<evidence type="ECO:0000256" key="8">
    <source>
        <dbReference type="ARBA" id="ARBA00023295"/>
    </source>
</evidence>
<accession>A0A072PIV4</accession>
<evidence type="ECO:0000256" key="10">
    <source>
        <dbReference type="RuleBase" id="RU361185"/>
    </source>
</evidence>
<evidence type="ECO:0000256" key="1">
    <source>
        <dbReference type="ARBA" id="ARBA00000448"/>
    </source>
</evidence>
<evidence type="ECO:0000256" key="9">
    <source>
        <dbReference type="ARBA" id="ARBA00025512"/>
    </source>
</evidence>
<feature type="domain" description="Glycoside hydrolase family 31 TIM barrel" evidence="12">
    <location>
        <begin position="269"/>
        <end position="311"/>
    </location>
</feature>
<keyword evidence="11" id="KW-0732">Signal</keyword>